<keyword evidence="3" id="KW-1185">Reference proteome</keyword>
<proteinExistence type="predicted"/>
<feature type="compositionally biased region" description="Basic residues" evidence="1">
    <location>
        <begin position="55"/>
        <end position="75"/>
    </location>
</feature>
<evidence type="ECO:0000313" key="2">
    <source>
        <dbReference type="EMBL" id="KAH7137246.1"/>
    </source>
</evidence>
<name>A0A9P9EID3_9HYPO</name>
<dbReference type="Proteomes" id="UP000717696">
    <property type="component" value="Unassembled WGS sequence"/>
</dbReference>
<reference evidence="2" key="1">
    <citation type="journal article" date="2021" name="Nat. Commun.">
        <title>Genetic determinants of endophytism in the Arabidopsis root mycobiome.</title>
        <authorList>
            <person name="Mesny F."/>
            <person name="Miyauchi S."/>
            <person name="Thiergart T."/>
            <person name="Pickel B."/>
            <person name="Atanasova L."/>
            <person name="Karlsson M."/>
            <person name="Huettel B."/>
            <person name="Barry K.W."/>
            <person name="Haridas S."/>
            <person name="Chen C."/>
            <person name="Bauer D."/>
            <person name="Andreopoulos W."/>
            <person name="Pangilinan J."/>
            <person name="LaButti K."/>
            <person name="Riley R."/>
            <person name="Lipzen A."/>
            <person name="Clum A."/>
            <person name="Drula E."/>
            <person name="Henrissat B."/>
            <person name="Kohler A."/>
            <person name="Grigoriev I.V."/>
            <person name="Martin F.M."/>
            <person name="Hacquard S."/>
        </authorList>
    </citation>
    <scope>NUCLEOTIDE SEQUENCE</scope>
    <source>
        <strain evidence="2">MPI-CAGE-AT-0021</strain>
    </source>
</reference>
<gene>
    <name evidence="2" type="ORF">B0J13DRAFT_527886</name>
</gene>
<feature type="region of interest" description="Disordered" evidence="1">
    <location>
        <begin position="48"/>
        <end position="90"/>
    </location>
</feature>
<organism evidence="2 3">
    <name type="scientific">Dactylonectria estremocensis</name>
    <dbReference type="NCBI Taxonomy" id="1079267"/>
    <lineage>
        <taxon>Eukaryota</taxon>
        <taxon>Fungi</taxon>
        <taxon>Dikarya</taxon>
        <taxon>Ascomycota</taxon>
        <taxon>Pezizomycotina</taxon>
        <taxon>Sordariomycetes</taxon>
        <taxon>Hypocreomycetidae</taxon>
        <taxon>Hypocreales</taxon>
        <taxon>Nectriaceae</taxon>
        <taxon>Dactylonectria</taxon>
    </lineage>
</organism>
<dbReference type="EMBL" id="JAGMUU010000015">
    <property type="protein sequence ID" value="KAH7137246.1"/>
    <property type="molecule type" value="Genomic_DNA"/>
</dbReference>
<evidence type="ECO:0000313" key="3">
    <source>
        <dbReference type="Proteomes" id="UP000717696"/>
    </source>
</evidence>
<protein>
    <submittedName>
        <fullName evidence="2">Uncharacterized protein</fullName>
    </submittedName>
</protein>
<dbReference type="AlphaFoldDB" id="A0A9P9EID3"/>
<evidence type="ECO:0000256" key="1">
    <source>
        <dbReference type="SAM" id="MobiDB-lite"/>
    </source>
</evidence>
<comment type="caution">
    <text evidence="2">The sequence shown here is derived from an EMBL/GenBank/DDBJ whole genome shotgun (WGS) entry which is preliminary data.</text>
</comment>
<sequence length="211" mass="23712">MVVNGGGAEGVWEENAARGVWSGGRSVEVWLVAESGLRVLPMFPRRAATRGMGQKSRHHLRLSRLKERRKNKREKKGPGTSGRPNARPAAVHRVQHQCTTAMYSARQSQCSVHSSGSEIIPQNQPQSHLFRSSTARPLGVPMACRSYMARFPALWCVWAARRRRKTARWRRDRLRVLPRAEVPRWWLGPSTGFSVGTVGSSWENGALVRLV</sequence>
<accession>A0A9P9EID3</accession>